<evidence type="ECO:0000259" key="2">
    <source>
        <dbReference type="Pfam" id="PF00656"/>
    </source>
</evidence>
<dbReference type="GO" id="GO:0005737">
    <property type="term" value="C:cytoplasm"/>
    <property type="evidence" value="ECO:0007669"/>
    <property type="project" value="TreeGrafter"/>
</dbReference>
<gene>
    <name evidence="3" type="ORF">BJ212DRAFT_1324176</name>
</gene>
<dbReference type="GO" id="GO:0004197">
    <property type="term" value="F:cysteine-type endopeptidase activity"/>
    <property type="evidence" value="ECO:0007669"/>
    <property type="project" value="InterPro"/>
</dbReference>
<organism evidence="3 4">
    <name type="scientific">Suillus subaureus</name>
    <dbReference type="NCBI Taxonomy" id="48587"/>
    <lineage>
        <taxon>Eukaryota</taxon>
        <taxon>Fungi</taxon>
        <taxon>Dikarya</taxon>
        <taxon>Basidiomycota</taxon>
        <taxon>Agaricomycotina</taxon>
        <taxon>Agaricomycetes</taxon>
        <taxon>Agaricomycetidae</taxon>
        <taxon>Boletales</taxon>
        <taxon>Suillineae</taxon>
        <taxon>Suillaceae</taxon>
        <taxon>Suillus</taxon>
    </lineage>
</organism>
<dbReference type="Gene3D" id="3.40.50.12660">
    <property type="match status" value="2"/>
</dbReference>
<comment type="similarity">
    <text evidence="1">Belongs to the peptidase C14B family.</text>
</comment>
<evidence type="ECO:0000313" key="3">
    <source>
        <dbReference type="EMBL" id="KAG1823435.1"/>
    </source>
</evidence>
<comment type="caution">
    <text evidence="3">The sequence shown here is derived from an EMBL/GenBank/DDBJ whole genome shotgun (WGS) entry which is preliminary data.</text>
</comment>
<protein>
    <submittedName>
        <fullName evidence="3">Caspase domain-containing protein</fullName>
    </submittedName>
</protein>
<dbReference type="PANTHER" id="PTHR48104:SF30">
    <property type="entry name" value="METACASPASE-1"/>
    <property type="match status" value="1"/>
</dbReference>
<dbReference type="InterPro" id="IPR050452">
    <property type="entry name" value="Metacaspase"/>
</dbReference>
<feature type="domain" description="Peptidase C14 caspase" evidence="2">
    <location>
        <begin position="14"/>
        <end position="312"/>
    </location>
</feature>
<dbReference type="OrthoDB" id="3223806at2759"/>
<dbReference type="Proteomes" id="UP000807769">
    <property type="component" value="Unassembled WGS sequence"/>
</dbReference>
<dbReference type="AlphaFoldDB" id="A0A9P7EKK7"/>
<name>A0A9P7EKK7_9AGAM</name>
<dbReference type="GO" id="GO:0006508">
    <property type="term" value="P:proteolysis"/>
    <property type="evidence" value="ECO:0007669"/>
    <property type="project" value="InterPro"/>
</dbReference>
<dbReference type="Pfam" id="PF00656">
    <property type="entry name" value="Peptidase_C14"/>
    <property type="match status" value="1"/>
</dbReference>
<dbReference type="InterPro" id="IPR011600">
    <property type="entry name" value="Pept_C14_caspase"/>
</dbReference>
<dbReference type="PANTHER" id="PTHR48104">
    <property type="entry name" value="METACASPASE-4"/>
    <property type="match status" value="1"/>
</dbReference>
<evidence type="ECO:0000256" key="1">
    <source>
        <dbReference type="ARBA" id="ARBA00009005"/>
    </source>
</evidence>
<proteinExistence type="inferred from homology"/>
<evidence type="ECO:0000313" key="4">
    <source>
        <dbReference type="Proteomes" id="UP000807769"/>
    </source>
</evidence>
<sequence length="378" mass="43100">MSDDILPEPEGIQRALLIAVEKATGFPNLPQAHRDVAKMRDFLMNFRGYHPENIVIMMHHNSVSPRLYPSKANILREIDLIVKHTSQHDRIFFYYTGHGDQVTCKHHTEADNMDEAILTYTGKRIIDNILKERLVDPLPHGAKLFALWDCCHSHTVLDLEHSNCNGLWRTPFKVLSDLARKTKSLGKRLSSSILKDSCDGRFSSKDDSQSRNVSFATDGVDLCKVSSPDSYLPPCSFNCPMTLPENQVKAYVVSLSACKDNELAYDDNATGETVTKFFIEYLEQNPRPSYSELLCYIRGKVNDITRRRIQAPIKPASKTAHYPHRLQRLSENEVEIEGWPKCDHYSHCDDGNDTSTLSSQQPSYSSHYRMDMSQIVEF</sequence>
<reference evidence="3" key="1">
    <citation type="journal article" date="2020" name="New Phytol.">
        <title>Comparative genomics reveals dynamic genome evolution in host specialist ectomycorrhizal fungi.</title>
        <authorList>
            <person name="Lofgren L.A."/>
            <person name="Nguyen N.H."/>
            <person name="Vilgalys R."/>
            <person name="Ruytinx J."/>
            <person name="Liao H.L."/>
            <person name="Branco S."/>
            <person name="Kuo A."/>
            <person name="LaButti K."/>
            <person name="Lipzen A."/>
            <person name="Andreopoulos W."/>
            <person name="Pangilinan J."/>
            <person name="Riley R."/>
            <person name="Hundley H."/>
            <person name="Na H."/>
            <person name="Barry K."/>
            <person name="Grigoriev I.V."/>
            <person name="Stajich J.E."/>
            <person name="Kennedy P.G."/>
        </authorList>
    </citation>
    <scope>NUCLEOTIDE SEQUENCE</scope>
    <source>
        <strain evidence="3">MN1</strain>
    </source>
</reference>
<dbReference type="RefSeq" id="XP_041197495.1">
    <property type="nucleotide sequence ID" value="XM_041334516.1"/>
</dbReference>
<dbReference type="GeneID" id="64628533"/>
<accession>A0A9P7EKK7</accession>
<keyword evidence="4" id="KW-1185">Reference proteome</keyword>
<dbReference type="EMBL" id="JABBWG010000004">
    <property type="protein sequence ID" value="KAG1823435.1"/>
    <property type="molecule type" value="Genomic_DNA"/>
</dbReference>